<comment type="subcellular location">
    <subcellularLocation>
        <location evidence="7">Mitochondrion</location>
    </subcellularLocation>
</comment>
<proteinExistence type="inferred from homology"/>
<evidence type="ECO:0000256" key="6">
    <source>
        <dbReference type="ARBA" id="ARBA00047407"/>
    </source>
</evidence>
<dbReference type="PROSITE" id="PS00571">
    <property type="entry name" value="AMIDASES"/>
    <property type="match status" value="1"/>
</dbReference>
<dbReference type="GO" id="GO:0032543">
    <property type="term" value="P:mitochondrial translation"/>
    <property type="evidence" value="ECO:0007669"/>
    <property type="project" value="UniProtKB-UniRule"/>
</dbReference>
<evidence type="ECO:0000256" key="4">
    <source>
        <dbReference type="ARBA" id="ARBA00022840"/>
    </source>
</evidence>
<feature type="active site" description="Acyl-ester intermediate" evidence="7">
    <location>
        <position position="149"/>
    </location>
</feature>
<dbReference type="Pfam" id="PF01425">
    <property type="entry name" value="Amidase"/>
    <property type="match status" value="1"/>
</dbReference>
<comment type="similarity">
    <text evidence="1 7">Belongs to the amidase family. GatA subfamily.</text>
</comment>
<evidence type="ECO:0000256" key="1">
    <source>
        <dbReference type="ARBA" id="ARBA00008069"/>
    </source>
</evidence>
<keyword evidence="2 7" id="KW-0436">Ligase</keyword>
<feature type="domain" description="Amidase" evidence="9">
    <location>
        <begin position="34"/>
        <end position="512"/>
    </location>
</feature>
<feature type="active site" description="Charge relay system" evidence="7">
    <location>
        <position position="125"/>
    </location>
</feature>
<feature type="active site" description="Charge relay system" evidence="7">
    <location>
        <position position="48"/>
    </location>
</feature>
<evidence type="ECO:0000256" key="5">
    <source>
        <dbReference type="ARBA" id="ARBA00022917"/>
    </source>
</evidence>
<keyword evidence="3 7" id="KW-0547">Nucleotide-binding</keyword>
<comment type="function">
    <text evidence="7">Allows the formation of correctly charged Gln-tRNA(Gln) through the transamidation of misacylated Glu-tRNA(Gln) in the mitochondria. The reaction takes place in the presence of glutamine and ATP through an activated gamma-phospho-Glu-tRNA(Gln).</text>
</comment>
<dbReference type="EMBL" id="JANVFU010000003">
    <property type="protein sequence ID" value="KAJ3747311.1"/>
    <property type="molecule type" value="Genomic_DNA"/>
</dbReference>
<feature type="compositionally biased region" description="Low complexity" evidence="8">
    <location>
        <begin position="464"/>
        <end position="476"/>
    </location>
</feature>
<organism evidence="10 11">
    <name type="scientific">Lentinula detonsa</name>
    <dbReference type="NCBI Taxonomy" id="2804962"/>
    <lineage>
        <taxon>Eukaryota</taxon>
        <taxon>Fungi</taxon>
        <taxon>Dikarya</taxon>
        <taxon>Basidiomycota</taxon>
        <taxon>Agaricomycotina</taxon>
        <taxon>Agaricomycetes</taxon>
        <taxon>Agaricomycetidae</taxon>
        <taxon>Agaricales</taxon>
        <taxon>Marasmiineae</taxon>
        <taxon>Omphalotaceae</taxon>
        <taxon>Lentinula</taxon>
    </lineage>
</organism>
<feature type="region of interest" description="Disordered" evidence="8">
    <location>
        <begin position="455"/>
        <end position="495"/>
    </location>
</feature>
<dbReference type="EC" id="6.3.5.7" evidence="7"/>
<reference evidence="10 11" key="1">
    <citation type="journal article" date="2023" name="Proc. Natl. Acad. Sci. U.S.A.">
        <title>A global phylogenomic analysis of the shiitake genus Lentinula.</title>
        <authorList>
            <person name="Sierra-Patev S."/>
            <person name="Min B."/>
            <person name="Naranjo-Ortiz M."/>
            <person name="Looney B."/>
            <person name="Konkel Z."/>
            <person name="Slot J.C."/>
            <person name="Sakamoto Y."/>
            <person name="Steenwyk J.L."/>
            <person name="Rokas A."/>
            <person name="Carro J."/>
            <person name="Camarero S."/>
            <person name="Ferreira P."/>
            <person name="Molpeceres G."/>
            <person name="Ruiz-Duenas F.J."/>
            <person name="Serrano A."/>
            <person name="Henrissat B."/>
            <person name="Drula E."/>
            <person name="Hughes K.W."/>
            <person name="Mata J.L."/>
            <person name="Ishikawa N.K."/>
            <person name="Vargas-Isla R."/>
            <person name="Ushijima S."/>
            <person name="Smith C.A."/>
            <person name="Donoghue J."/>
            <person name="Ahrendt S."/>
            <person name="Andreopoulos W."/>
            <person name="He G."/>
            <person name="LaButti K."/>
            <person name="Lipzen A."/>
            <person name="Ng V."/>
            <person name="Riley R."/>
            <person name="Sandor L."/>
            <person name="Barry K."/>
            <person name="Martinez A.T."/>
            <person name="Xiao Y."/>
            <person name="Gibbons J.G."/>
            <person name="Terashima K."/>
            <person name="Grigoriev I.V."/>
            <person name="Hibbett D."/>
        </authorList>
    </citation>
    <scope>NUCLEOTIDE SEQUENCE [LARGE SCALE GENOMIC DNA]</scope>
    <source>
        <strain evidence="10 11">TFB7810</strain>
    </source>
</reference>
<sequence length="524" mass="56588">MLRRFVSNAADSLREKDAPFNAFVSFENSLNLTNNGKGPLNEYSIGIKDNICTSGLPTTCASAMLQDFRSPFDATVVKLLKKAGAQISGKTNCDEFGMGSLNIHSLHGPVINPFRVDSRRAAGGSSGGSSAAVAAGLCDAALGTDTGGSIRLPASYCGVVGLKPSYGLVSRYGVVSYADSLDTVGVLAQDVERVEKVFECINKRDCNDPTSVDERLREKANLLATKSIQRWSGESLKGLRIGIPQEYFPSELTSSSYHILASIRHLLSQLRSLGASIVPVSLPSTAYALSAYYVIASAEGSSCLSRYDGIQYGLRVPPSHESNFTSTSRTYSPSRSQGFGREVRKRILLGTYALSADAFDNYFLQAQRVRKMVRDDFDDVFSIPNVLYSKLSFEEKDANDHGEDGVDILIHPSAIRTAPRLDDVLDVSCDRDTLQDYVQDVLTVPASLSGLPAMSVPMQPGTASSSSPSFASSQSSDTDAGLNQPRDNQQSDENWPIGVSIVGQWGTDELVLKVGRVIERLSRR</sequence>
<evidence type="ECO:0000256" key="8">
    <source>
        <dbReference type="SAM" id="MobiDB-lite"/>
    </source>
</evidence>
<evidence type="ECO:0000313" key="10">
    <source>
        <dbReference type="EMBL" id="KAJ3747311.1"/>
    </source>
</evidence>
<name>A0A9W8U0A1_9AGAR</name>
<dbReference type="GO" id="GO:0005524">
    <property type="term" value="F:ATP binding"/>
    <property type="evidence" value="ECO:0007669"/>
    <property type="project" value="UniProtKB-KW"/>
</dbReference>
<evidence type="ECO:0000256" key="7">
    <source>
        <dbReference type="HAMAP-Rule" id="MF_03150"/>
    </source>
</evidence>
<dbReference type="Gene3D" id="3.90.1300.10">
    <property type="entry name" value="Amidase signature (AS) domain"/>
    <property type="match status" value="1"/>
</dbReference>
<evidence type="ECO:0000313" key="11">
    <source>
        <dbReference type="Proteomes" id="UP001142393"/>
    </source>
</evidence>
<protein>
    <recommendedName>
        <fullName evidence="7">Glutamyl-tRNA(Gln) amidotransferase subunit A, mitochondrial</fullName>
        <shortName evidence="7">Glu-AdT subunit A</shortName>
        <ecNumber evidence="7">6.3.5.7</ecNumber>
    </recommendedName>
</protein>
<dbReference type="Proteomes" id="UP001142393">
    <property type="component" value="Unassembled WGS sequence"/>
</dbReference>
<dbReference type="InterPro" id="IPR000120">
    <property type="entry name" value="Amidase"/>
</dbReference>
<comment type="subunit">
    <text evidence="7">Subunit of the heterotrimeric GatCAB amidotransferase (AdT) complex, composed of A, B and C subunits.</text>
</comment>
<dbReference type="GO" id="GO:0050567">
    <property type="term" value="F:glutaminyl-tRNA synthase (glutamine-hydrolyzing) activity"/>
    <property type="evidence" value="ECO:0007669"/>
    <property type="project" value="UniProtKB-UniRule"/>
</dbReference>
<dbReference type="PANTHER" id="PTHR11895">
    <property type="entry name" value="TRANSAMIDASE"/>
    <property type="match status" value="1"/>
</dbReference>
<evidence type="ECO:0000256" key="3">
    <source>
        <dbReference type="ARBA" id="ARBA00022741"/>
    </source>
</evidence>
<keyword evidence="4 7" id="KW-0067">ATP-binding</keyword>
<keyword evidence="11" id="KW-1185">Reference proteome</keyword>
<comment type="caution">
    <text evidence="10">The sequence shown here is derived from an EMBL/GenBank/DDBJ whole genome shotgun (WGS) entry which is preliminary data.</text>
</comment>
<comment type="catalytic activity">
    <reaction evidence="6 7">
        <text>L-glutamyl-tRNA(Gln) + L-glutamine + ATP + H2O = L-glutaminyl-tRNA(Gln) + L-glutamate + ADP + phosphate + H(+)</text>
        <dbReference type="Rhea" id="RHEA:17521"/>
        <dbReference type="Rhea" id="RHEA-COMP:9681"/>
        <dbReference type="Rhea" id="RHEA-COMP:9684"/>
        <dbReference type="ChEBI" id="CHEBI:15377"/>
        <dbReference type="ChEBI" id="CHEBI:15378"/>
        <dbReference type="ChEBI" id="CHEBI:29985"/>
        <dbReference type="ChEBI" id="CHEBI:30616"/>
        <dbReference type="ChEBI" id="CHEBI:43474"/>
        <dbReference type="ChEBI" id="CHEBI:58359"/>
        <dbReference type="ChEBI" id="CHEBI:78520"/>
        <dbReference type="ChEBI" id="CHEBI:78521"/>
        <dbReference type="ChEBI" id="CHEBI:456216"/>
        <dbReference type="EC" id="6.3.5.7"/>
    </reaction>
</comment>
<dbReference type="HAMAP" id="MF_00120">
    <property type="entry name" value="GatA"/>
    <property type="match status" value="1"/>
</dbReference>
<keyword evidence="7" id="KW-0496">Mitochondrion</keyword>
<dbReference type="PANTHER" id="PTHR11895:SF7">
    <property type="entry name" value="GLUTAMYL-TRNA(GLN) AMIDOTRANSFERASE SUBUNIT A, MITOCHONDRIAL"/>
    <property type="match status" value="1"/>
</dbReference>
<dbReference type="InterPro" id="IPR020556">
    <property type="entry name" value="Amidase_CS"/>
</dbReference>
<evidence type="ECO:0000259" key="9">
    <source>
        <dbReference type="Pfam" id="PF01425"/>
    </source>
</evidence>
<dbReference type="InterPro" id="IPR023631">
    <property type="entry name" value="Amidase_dom"/>
</dbReference>
<evidence type="ECO:0000256" key="2">
    <source>
        <dbReference type="ARBA" id="ARBA00022598"/>
    </source>
</evidence>
<dbReference type="AlphaFoldDB" id="A0A9W8U0A1"/>
<dbReference type="InterPro" id="IPR036928">
    <property type="entry name" value="AS_sf"/>
</dbReference>
<dbReference type="InterPro" id="IPR004412">
    <property type="entry name" value="GatA"/>
</dbReference>
<dbReference type="GO" id="GO:0005739">
    <property type="term" value="C:mitochondrion"/>
    <property type="evidence" value="ECO:0007669"/>
    <property type="project" value="UniProtKB-SubCell"/>
</dbReference>
<dbReference type="GO" id="GO:0030956">
    <property type="term" value="C:glutamyl-tRNA(Gln) amidotransferase complex"/>
    <property type="evidence" value="ECO:0007669"/>
    <property type="project" value="UniProtKB-UniRule"/>
</dbReference>
<gene>
    <name evidence="10" type="ORF">DFH05DRAFT_1521645</name>
</gene>
<dbReference type="SUPFAM" id="SSF75304">
    <property type="entry name" value="Amidase signature (AS) enzymes"/>
    <property type="match status" value="1"/>
</dbReference>
<keyword evidence="5 7" id="KW-0648">Protein biosynthesis</keyword>
<accession>A0A9W8U0A1</accession>
<dbReference type="GO" id="GO:0070681">
    <property type="term" value="P:glutaminyl-tRNAGln biosynthesis via transamidation"/>
    <property type="evidence" value="ECO:0007669"/>
    <property type="project" value="UniProtKB-UniRule"/>
</dbReference>